<dbReference type="GO" id="GO:0004324">
    <property type="term" value="F:ferredoxin-NADP+ reductase activity"/>
    <property type="evidence" value="ECO:0007669"/>
    <property type="project" value="UniProtKB-EC"/>
</dbReference>
<evidence type="ECO:0000256" key="8">
    <source>
        <dbReference type="ARBA" id="ARBA00023002"/>
    </source>
</evidence>
<comment type="caution">
    <text evidence="12">The sequence shown here is derived from an EMBL/GenBank/DDBJ whole genome shotgun (WGS) entry which is preliminary data.</text>
</comment>
<dbReference type="Pfam" id="PF00175">
    <property type="entry name" value="NAD_binding_1"/>
    <property type="match status" value="1"/>
</dbReference>
<evidence type="ECO:0000256" key="5">
    <source>
        <dbReference type="ARBA" id="ARBA00022741"/>
    </source>
</evidence>
<reference evidence="12 13" key="1">
    <citation type="submission" date="2021-05" db="EMBL/GenBank/DDBJ databases">
        <title>Genetic and Functional Diversity in Clade A Lucinid endosymbionts from the Bahamas.</title>
        <authorList>
            <person name="Giani N.M."/>
            <person name="Engel A.S."/>
            <person name="Campbell B.J."/>
        </authorList>
    </citation>
    <scope>NUCLEOTIDE SEQUENCE [LARGE SCALE GENOMIC DNA]</scope>
    <source>
        <strain evidence="12">LUC16012Gg_MoonRockCtena</strain>
    </source>
</reference>
<evidence type="ECO:0000313" key="13">
    <source>
        <dbReference type="Proteomes" id="UP000770889"/>
    </source>
</evidence>
<organism evidence="12 13">
    <name type="scientific">Candidatus Thiodiazotropha taylori</name>
    <dbReference type="NCBI Taxonomy" id="2792791"/>
    <lineage>
        <taxon>Bacteria</taxon>
        <taxon>Pseudomonadati</taxon>
        <taxon>Pseudomonadota</taxon>
        <taxon>Gammaproteobacteria</taxon>
        <taxon>Chromatiales</taxon>
        <taxon>Sedimenticolaceae</taxon>
        <taxon>Candidatus Thiodiazotropha</taxon>
    </lineage>
</organism>
<evidence type="ECO:0000259" key="11">
    <source>
        <dbReference type="PROSITE" id="PS51384"/>
    </source>
</evidence>
<comment type="similarity">
    <text evidence="2">Belongs to the ferredoxin--NADP reductase type 1 family.</text>
</comment>
<comment type="catalytic activity">
    <reaction evidence="9">
        <text>2 reduced [2Fe-2S]-[ferredoxin] + NADP(+) + H(+) = 2 oxidized [2Fe-2S]-[ferredoxin] + NADPH</text>
        <dbReference type="Rhea" id="RHEA:20125"/>
        <dbReference type="Rhea" id="RHEA-COMP:10000"/>
        <dbReference type="Rhea" id="RHEA-COMP:10001"/>
        <dbReference type="ChEBI" id="CHEBI:15378"/>
        <dbReference type="ChEBI" id="CHEBI:33737"/>
        <dbReference type="ChEBI" id="CHEBI:33738"/>
        <dbReference type="ChEBI" id="CHEBI:57783"/>
        <dbReference type="ChEBI" id="CHEBI:58349"/>
        <dbReference type="EC" id="1.18.1.2"/>
    </reaction>
</comment>
<accession>A0A944MBT9</accession>
<dbReference type="AlphaFoldDB" id="A0A944MBT9"/>
<feature type="domain" description="FAD-binding FR-type" evidence="11">
    <location>
        <begin position="2"/>
        <end position="101"/>
    </location>
</feature>
<feature type="region of interest" description="Disordered" evidence="10">
    <location>
        <begin position="228"/>
        <end position="247"/>
    </location>
</feature>
<keyword evidence="7" id="KW-0521">NADP</keyword>
<evidence type="ECO:0000256" key="4">
    <source>
        <dbReference type="ARBA" id="ARBA00022630"/>
    </source>
</evidence>
<gene>
    <name evidence="12" type="ORF">KME65_19320</name>
</gene>
<dbReference type="Gene3D" id="3.40.50.80">
    <property type="entry name" value="Nucleotide-binding domain of ferredoxin-NADP reductase (FNR) module"/>
    <property type="match status" value="1"/>
</dbReference>
<dbReference type="PANTHER" id="PTHR47878:SF1">
    <property type="entry name" value="FLAVODOXIN_FERREDOXIN--NADP REDUCTASE"/>
    <property type="match status" value="1"/>
</dbReference>
<dbReference type="InterPro" id="IPR039261">
    <property type="entry name" value="FNR_nucleotide-bd"/>
</dbReference>
<sequence>MEKWLEGTVVEKRHWSDKLYSLRLRAPVDAFTAGQFTRLALEIDGERVARPYSFVNPPQDDMLEVHFNEVENGPLSPRLAALEPGDRVWVSARANGFFTLDQLPQSENLWMIATGTALGVYLSILRTERSWQRFRQIVLVHNVRYRDQLSYGEEIVDLKQRYGARFRYLPITSREPVDGALQGRILAALEDGRLEKQSEVVLSPEKSHVMLCGNMDMIREVSAALDARGMRKHRKKEPGHYTTEKYH</sequence>
<dbReference type="InterPro" id="IPR001433">
    <property type="entry name" value="OxRdtase_FAD/NAD-bd"/>
</dbReference>
<feature type="compositionally biased region" description="Basic and acidic residues" evidence="10">
    <location>
        <begin position="238"/>
        <end position="247"/>
    </location>
</feature>
<evidence type="ECO:0000256" key="6">
    <source>
        <dbReference type="ARBA" id="ARBA00022827"/>
    </source>
</evidence>
<keyword evidence="6" id="KW-0274">FAD</keyword>
<dbReference type="InterPro" id="IPR008333">
    <property type="entry name" value="Cbr1-like_FAD-bd_dom"/>
</dbReference>
<name>A0A944MBT9_9GAMM</name>
<keyword evidence="8" id="KW-0560">Oxidoreductase</keyword>
<dbReference type="InterPro" id="IPR017927">
    <property type="entry name" value="FAD-bd_FR_type"/>
</dbReference>
<dbReference type="InterPro" id="IPR017938">
    <property type="entry name" value="Riboflavin_synthase-like_b-brl"/>
</dbReference>
<evidence type="ECO:0000256" key="9">
    <source>
        <dbReference type="ARBA" id="ARBA00047776"/>
    </source>
</evidence>
<dbReference type="Gene3D" id="2.40.30.10">
    <property type="entry name" value="Translation factors"/>
    <property type="match status" value="1"/>
</dbReference>
<dbReference type="GO" id="GO:0042167">
    <property type="term" value="P:heme catabolic process"/>
    <property type="evidence" value="ECO:0007669"/>
    <property type="project" value="TreeGrafter"/>
</dbReference>
<dbReference type="SUPFAM" id="SSF52343">
    <property type="entry name" value="Ferredoxin reductase-like, C-terminal NADP-linked domain"/>
    <property type="match status" value="1"/>
</dbReference>
<proteinExistence type="inferred from homology"/>
<dbReference type="PANTHER" id="PTHR47878">
    <property type="entry name" value="OXIDOREDUCTASE FAD/NAD(P)-BINDING DOMAIN PROTEIN"/>
    <property type="match status" value="1"/>
</dbReference>
<dbReference type="GO" id="GO:0000166">
    <property type="term" value="F:nucleotide binding"/>
    <property type="evidence" value="ECO:0007669"/>
    <property type="project" value="UniProtKB-KW"/>
</dbReference>
<dbReference type="EMBL" id="JAHHGM010000027">
    <property type="protein sequence ID" value="MBT2991116.1"/>
    <property type="molecule type" value="Genomic_DNA"/>
</dbReference>
<evidence type="ECO:0000313" key="12">
    <source>
        <dbReference type="EMBL" id="MBT2991116.1"/>
    </source>
</evidence>
<dbReference type="InterPro" id="IPR033892">
    <property type="entry name" value="FNR_bac"/>
</dbReference>
<dbReference type="CDD" id="cd06195">
    <property type="entry name" value="FNR1"/>
    <property type="match status" value="1"/>
</dbReference>
<dbReference type="GO" id="GO:0034599">
    <property type="term" value="P:cellular response to oxidative stress"/>
    <property type="evidence" value="ECO:0007669"/>
    <property type="project" value="TreeGrafter"/>
</dbReference>
<dbReference type="Pfam" id="PF00970">
    <property type="entry name" value="FAD_binding_6"/>
    <property type="match status" value="1"/>
</dbReference>
<comment type="cofactor">
    <cofactor evidence="1">
        <name>FAD</name>
        <dbReference type="ChEBI" id="CHEBI:57692"/>
    </cofactor>
</comment>
<evidence type="ECO:0000256" key="1">
    <source>
        <dbReference type="ARBA" id="ARBA00001974"/>
    </source>
</evidence>
<dbReference type="InterPro" id="IPR051930">
    <property type="entry name" value="FNR_type-1"/>
</dbReference>
<protein>
    <recommendedName>
        <fullName evidence="3">ferredoxin--NADP(+) reductase</fullName>
        <ecNumber evidence="3">1.18.1.2</ecNumber>
    </recommendedName>
</protein>
<evidence type="ECO:0000256" key="10">
    <source>
        <dbReference type="SAM" id="MobiDB-lite"/>
    </source>
</evidence>
<evidence type="ECO:0000256" key="7">
    <source>
        <dbReference type="ARBA" id="ARBA00022857"/>
    </source>
</evidence>
<evidence type="ECO:0000256" key="3">
    <source>
        <dbReference type="ARBA" id="ARBA00013223"/>
    </source>
</evidence>
<dbReference type="EC" id="1.18.1.2" evidence="3"/>
<dbReference type="Proteomes" id="UP000770889">
    <property type="component" value="Unassembled WGS sequence"/>
</dbReference>
<keyword evidence="5" id="KW-0547">Nucleotide-binding</keyword>
<evidence type="ECO:0000256" key="2">
    <source>
        <dbReference type="ARBA" id="ARBA00008312"/>
    </source>
</evidence>
<keyword evidence="4" id="KW-0285">Flavoprotein</keyword>
<dbReference type="PROSITE" id="PS51384">
    <property type="entry name" value="FAD_FR"/>
    <property type="match status" value="1"/>
</dbReference>
<dbReference type="SUPFAM" id="SSF63380">
    <property type="entry name" value="Riboflavin synthase domain-like"/>
    <property type="match status" value="1"/>
</dbReference>